<dbReference type="GO" id="GO:0005737">
    <property type="term" value="C:cytoplasm"/>
    <property type="evidence" value="ECO:0007669"/>
    <property type="project" value="TreeGrafter"/>
</dbReference>
<comment type="caution">
    <text evidence="1">The sequence shown here is derived from an EMBL/GenBank/DDBJ whole genome shotgun (WGS) entry which is preliminary data.</text>
</comment>
<dbReference type="OrthoDB" id="9785826at2"/>
<dbReference type="Proteomes" id="UP000256845">
    <property type="component" value="Unassembled WGS sequence"/>
</dbReference>
<dbReference type="Pfam" id="PF00106">
    <property type="entry name" value="adh_short"/>
    <property type="match status" value="1"/>
</dbReference>
<dbReference type="InterPro" id="IPR002347">
    <property type="entry name" value="SDR_fam"/>
</dbReference>
<dbReference type="SUPFAM" id="SSF51735">
    <property type="entry name" value="NAD(P)-binding Rossmann-fold domains"/>
    <property type="match status" value="1"/>
</dbReference>
<dbReference type="PANTHER" id="PTHR43544:SF12">
    <property type="entry name" value="NAD(P)-BINDING ROSSMANN-FOLD SUPERFAMILY PROTEIN"/>
    <property type="match status" value="1"/>
</dbReference>
<evidence type="ECO:0000313" key="1">
    <source>
        <dbReference type="EMBL" id="RED45771.1"/>
    </source>
</evidence>
<dbReference type="CDD" id="cd05325">
    <property type="entry name" value="carb_red_sniffer_like_SDR_c"/>
    <property type="match status" value="1"/>
</dbReference>
<proteinExistence type="predicted"/>
<keyword evidence="2" id="KW-1185">Reference proteome</keyword>
<dbReference type="GO" id="GO:0016491">
    <property type="term" value="F:oxidoreductase activity"/>
    <property type="evidence" value="ECO:0007669"/>
    <property type="project" value="TreeGrafter"/>
</dbReference>
<gene>
    <name evidence="1" type="ORF">DFP90_11118</name>
</gene>
<protein>
    <submittedName>
        <fullName evidence="1">Short-subunit dehydrogenase</fullName>
    </submittedName>
</protein>
<dbReference type="RefSeq" id="WP_115938320.1">
    <property type="nucleotide sequence ID" value="NZ_QRDW01000011.1"/>
</dbReference>
<dbReference type="PRINTS" id="PR00081">
    <property type="entry name" value="GDHRDH"/>
</dbReference>
<dbReference type="AlphaFoldDB" id="A0A3D9H9C5"/>
<dbReference type="PANTHER" id="PTHR43544">
    <property type="entry name" value="SHORT-CHAIN DEHYDROGENASE/REDUCTASE"/>
    <property type="match status" value="1"/>
</dbReference>
<accession>A0A3D9H9C5</accession>
<dbReference type="Gene3D" id="3.40.50.720">
    <property type="entry name" value="NAD(P)-binding Rossmann-like Domain"/>
    <property type="match status" value="1"/>
</dbReference>
<dbReference type="InterPro" id="IPR051468">
    <property type="entry name" value="Fungal_SecMetab_SDRs"/>
</dbReference>
<organism evidence="1 2">
    <name type="scientific">Aestuariispira insulae</name>
    <dbReference type="NCBI Taxonomy" id="1461337"/>
    <lineage>
        <taxon>Bacteria</taxon>
        <taxon>Pseudomonadati</taxon>
        <taxon>Pseudomonadota</taxon>
        <taxon>Alphaproteobacteria</taxon>
        <taxon>Rhodospirillales</taxon>
        <taxon>Kiloniellaceae</taxon>
        <taxon>Aestuariispira</taxon>
    </lineage>
</organism>
<name>A0A3D9H9C5_9PROT</name>
<dbReference type="InterPro" id="IPR036291">
    <property type="entry name" value="NAD(P)-bd_dom_sf"/>
</dbReference>
<reference evidence="1 2" key="1">
    <citation type="submission" date="2018-07" db="EMBL/GenBank/DDBJ databases">
        <title>Genomic Encyclopedia of Type Strains, Phase III (KMG-III): the genomes of soil and plant-associated and newly described type strains.</title>
        <authorList>
            <person name="Whitman W."/>
        </authorList>
    </citation>
    <scope>NUCLEOTIDE SEQUENCE [LARGE SCALE GENOMIC DNA]</scope>
    <source>
        <strain evidence="1 2">CECT 8488</strain>
    </source>
</reference>
<dbReference type="EMBL" id="QRDW01000011">
    <property type="protein sequence ID" value="RED45771.1"/>
    <property type="molecule type" value="Genomic_DNA"/>
</dbReference>
<sequence>MESLRPGFTVIVFGATGGIGRALTRQIEQMENCAQCFALSRTGSPAIDFSDEDTLAEAAAFIQSRQGEIDLMIDATGVLTIKGARPEKTIRQIDPVRMAEAFLVNSIGPALLLKHFSPLLPRGRKSIFASLSARVGSITDNASGGWIGYRASKAALNQIIHTAAIELSMKKTGSLVVALQPGTVDTPLSQPYRGRHATLSPDEAAKRLLAVIDGLSPEESGGFFDHKGQRVPW</sequence>
<evidence type="ECO:0000313" key="2">
    <source>
        <dbReference type="Proteomes" id="UP000256845"/>
    </source>
</evidence>